<dbReference type="PANTHER" id="PTHR12300">
    <property type="entry name" value="HVA22-LIKE PROTEINS"/>
    <property type="match status" value="1"/>
</dbReference>
<keyword evidence="1" id="KW-0812">Transmembrane</keyword>
<organism evidence="3 4">
    <name type="scientific">Parastrongyloides trichosuri</name>
    <name type="common">Possum-specific nematode worm</name>
    <dbReference type="NCBI Taxonomy" id="131310"/>
    <lineage>
        <taxon>Eukaryota</taxon>
        <taxon>Metazoa</taxon>
        <taxon>Ecdysozoa</taxon>
        <taxon>Nematoda</taxon>
        <taxon>Chromadorea</taxon>
        <taxon>Rhabditida</taxon>
        <taxon>Tylenchina</taxon>
        <taxon>Panagrolaimomorpha</taxon>
        <taxon>Strongyloidoidea</taxon>
        <taxon>Strongyloididae</taxon>
        <taxon>Parastrongyloides</taxon>
    </lineage>
</organism>
<feature type="transmembrane region" description="Helical" evidence="1">
    <location>
        <begin position="121"/>
        <end position="138"/>
    </location>
</feature>
<evidence type="ECO:0000256" key="2">
    <source>
        <dbReference type="SAM" id="MobiDB-lite"/>
    </source>
</evidence>
<keyword evidence="1" id="KW-1133">Transmembrane helix</keyword>
<feature type="transmembrane region" description="Helical" evidence="1">
    <location>
        <begin position="150"/>
        <end position="171"/>
    </location>
</feature>
<dbReference type="GO" id="GO:0016020">
    <property type="term" value="C:membrane"/>
    <property type="evidence" value="ECO:0007669"/>
    <property type="project" value="UniProtKB-SubCell"/>
</dbReference>
<keyword evidence="1" id="KW-0472">Membrane</keyword>
<comment type="subcellular location">
    <subcellularLocation>
        <location evidence="1">Membrane</location>
        <topology evidence="1">Multi-pass membrane protein</topology>
    </subcellularLocation>
</comment>
<dbReference type="WBParaSite" id="PTRK_0000318800.1">
    <property type="protein sequence ID" value="PTRK_0000318800.1"/>
    <property type="gene ID" value="PTRK_0000318800"/>
</dbReference>
<proteinExistence type="inferred from homology"/>
<dbReference type="Pfam" id="PF03134">
    <property type="entry name" value="TB2_DP1_HVA22"/>
    <property type="match status" value="1"/>
</dbReference>
<evidence type="ECO:0000313" key="3">
    <source>
        <dbReference type="Proteomes" id="UP000038045"/>
    </source>
</evidence>
<feature type="compositionally biased region" description="Polar residues" evidence="2">
    <location>
        <begin position="1"/>
        <end position="26"/>
    </location>
</feature>
<reference evidence="4" key="1">
    <citation type="submission" date="2017-02" db="UniProtKB">
        <authorList>
            <consortium name="WormBaseParasite"/>
        </authorList>
    </citation>
    <scope>IDENTIFICATION</scope>
</reference>
<name>A0A0N4Z7N6_PARTI</name>
<comment type="similarity">
    <text evidence="1">Belongs to the DP1 family.</text>
</comment>
<evidence type="ECO:0000256" key="1">
    <source>
        <dbReference type="RuleBase" id="RU362006"/>
    </source>
</evidence>
<evidence type="ECO:0000313" key="4">
    <source>
        <dbReference type="WBParaSite" id="PTRK_0000318800.1"/>
    </source>
</evidence>
<dbReference type="InterPro" id="IPR004345">
    <property type="entry name" value="TB2_DP1_HVA22"/>
</dbReference>
<dbReference type="PANTHER" id="PTHR12300:SF34">
    <property type="entry name" value="RECEPTOR EXPRESSION-ENHANCING PROTEIN"/>
    <property type="match status" value="1"/>
</dbReference>
<dbReference type="AlphaFoldDB" id="A0A0N4Z7N6"/>
<accession>A0A0N4Z7N6</accession>
<sequence length="192" mass="22114">MSTEVLPNGETVPTNTKMAEKTSTSKGPDPQAPELVVVHKQMVEDMYKPSNPTLELVFKKFEESTGQKREYLVYGIWGLISLYLLLGSAAELLCNLIGFGYPAYKSVQAVKSPNKDDDTQWLIYWCVFGFFSCVDFFADDIFGWFPFYYLFKSLFLLYLALPYTNGAIYFYKKYAEPIQEKIDAMLKEKKQE</sequence>
<protein>
    <recommendedName>
        <fullName evidence="1">Receptor expression-enhancing protein</fullName>
    </recommendedName>
</protein>
<feature type="region of interest" description="Disordered" evidence="2">
    <location>
        <begin position="1"/>
        <end position="31"/>
    </location>
</feature>
<keyword evidence="3" id="KW-1185">Reference proteome</keyword>
<feature type="transmembrane region" description="Helical" evidence="1">
    <location>
        <begin position="71"/>
        <end position="101"/>
    </location>
</feature>
<dbReference type="Proteomes" id="UP000038045">
    <property type="component" value="Unplaced"/>
</dbReference>
<dbReference type="STRING" id="131310.A0A0N4Z7N6"/>